<evidence type="ECO:0000256" key="1">
    <source>
        <dbReference type="ARBA" id="ARBA00004141"/>
    </source>
</evidence>
<organism evidence="9 10">
    <name type="scientific">Ancylostoma caninum</name>
    <name type="common">Dog hookworm</name>
    <dbReference type="NCBI Taxonomy" id="29170"/>
    <lineage>
        <taxon>Eukaryota</taxon>
        <taxon>Metazoa</taxon>
        <taxon>Ecdysozoa</taxon>
        <taxon>Nematoda</taxon>
        <taxon>Chromadorea</taxon>
        <taxon>Rhabditida</taxon>
        <taxon>Rhabditina</taxon>
        <taxon>Rhabditomorpha</taxon>
        <taxon>Strongyloidea</taxon>
        <taxon>Ancylostomatidae</taxon>
        <taxon>Ancylostomatinae</taxon>
        <taxon>Ancylostoma</taxon>
    </lineage>
</organism>
<evidence type="ECO:0000313" key="10">
    <source>
        <dbReference type="Proteomes" id="UP000252519"/>
    </source>
</evidence>
<keyword evidence="10" id="KW-1185">Reference proteome</keyword>
<dbReference type="GO" id="GO:0005886">
    <property type="term" value="C:plasma membrane"/>
    <property type="evidence" value="ECO:0007669"/>
    <property type="project" value="TreeGrafter"/>
</dbReference>
<dbReference type="SUPFAM" id="SSF82866">
    <property type="entry name" value="Multidrug efflux transporter AcrB transmembrane domain"/>
    <property type="match status" value="1"/>
</dbReference>
<feature type="transmembrane region" description="Helical" evidence="7">
    <location>
        <begin position="75"/>
        <end position="97"/>
    </location>
</feature>
<dbReference type="Proteomes" id="UP000252519">
    <property type="component" value="Unassembled WGS sequence"/>
</dbReference>
<feature type="domain" description="SSD" evidence="8">
    <location>
        <begin position="50"/>
        <end position="100"/>
    </location>
</feature>
<evidence type="ECO:0000259" key="8">
    <source>
        <dbReference type="PROSITE" id="PS50156"/>
    </source>
</evidence>
<dbReference type="InterPro" id="IPR000731">
    <property type="entry name" value="SSD"/>
</dbReference>
<keyword evidence="3 7" id="KW-0812">Transmembrane</keyword>
<comment type="caution">
    <text evidence="9">The sequence shown here is derived from an EMBL/GenBank/DDBJ whole genome shotgun (WGS) entry which is preliminary data.</text>
</comment>
<accession>A0A368GR32</accession>
<evidence type="ECO:0000313" key="9">
    <source>
        <dbReference type="EMBL" id="RCN46831.1"/>
    </source>
</evidence>
<reference evidence="9 10" key="1">
    <citation type="submission" date="2014-10" db="EMBL/GenBank/DDBJ databases">
        <title>Draft genome of the hookworm Ancylostoma caninum.</title>
        <authorList>
            <person name="Mitreva M."/>
        </authorList>
    </citation>
    <scope>NUCLEOTIDE SEQUENCE [LARGE SCALE GENOMIC DNA]</scope>
    <source>
        <strain evidence="9 10">Baltimore</strain>
    </source>
</reference>
<evidence type="ECO:0000256" key="3">
    <source>
        <dbReference type="ARBA" id="ARBA00022692"/>
    </source>
</evidence>
<keyword evidence="5 7" id="KW-0472">Membrane</keyword>
<evidence type="ECO:0000256" key="2">
    <source>
        <dbReference type="ARBA" id="ARBA00005585"/>
    </source>
</evidence>
<dbReference type="PANTHER" id="PTHR10796">
    <property type="entry name" value="PATCHED-RELATED"/>
    <property type="match status" value="1"/>
</dbReference>
<sequence length="100" mass="11012">MSNDGQRMSPHFAAGFSIMFFFVCATVCGSSLYFDRLRWNTITVVVCCAIVPILAITTTLGVTSLLGNRTDSLELLMPFLVMGIGVDDSFLTLHSWFANH</sequence>
<dbReference type="InterPro" id="IPR003392">
    <property type="entry name" value="PTHD_SSD"/>
</dbReference>
<evidence type="ECO:0000256" key="6">
    <source>
        <dbReference type="ARBA" id="ARBA00023180"/>
    </source>
</evidence>
<protein>
    <recommendedName>
        <fullName evidence="8">SSD domain-containing protein</fullName>
    </recommendedName>
</protein>
<feature type="transmembrane region" description="Helical" evidence="7">
    <location>
        <begin position="12"/>
        <end position="33"/>
    </location>
</feature>
<feature type="transmembrane region" description="Helical" evidence="7">
    <location>
        <begin position="39"/>
        <end position="63"/>
    </location>
</feature>
<dbReference type="GO" id="GO:0030659">
    <property type="term" value="C:cytoplasmic vesicle membrane"/>
    <property type="evidence" value="ECO:0007669"/>
    <property type="project" value="TreeGrafter"/>
</dbReference>
<gene>
    <name evidence="9" type="ORF">ANCCAN_07149</name>
</gene>
<dbReference type="PROSITE" id="PS50156">
    <property type="entry name" value="SSD"/>
    <property type="match status" value="1"/>
</dbReference>
<evidence type="ECO:0000256" key="4">
    <source>
        <dbReference type="ARBA" id="ARBA00022989"/>
    </source>
</evidence>
<dbReference type="PANTHER" id="PTHR10796:SF92">
    <property type="entry name" value="PATCHED-RELATED, ISOFORM A"/>
    <property type="match status" value="1"/>
</dbReference>
<dbReference type="EMBL" id="JOJR01000072">
    <property type="protein sequence ID" value="RCN46831.1"/>
    <property type="molecule type" value="Genomic_DNA"/>
</dbReference>
<dbReference type="AlphaFoldDB" id="A0A368GR32"/>
<keyword evidence="4 7" id="KW-1133">Transmembrane helix</keyword>
<dbReference type="GO" id="GO:0006897">
    <property type="term" value="P:endocytosis"/>
    <property type="evidence" value="ECO:0007669"/>
    <property type="project" value="TreeGrafter"/>
</dbReference>
<dbReference type="Pfam" id="PF02460">
    <property type="entry name" value="Patched"/>
    <property type="match status" value="1"/>
</dbReference>
<evidence type="ECO:0000256" key="5">
    <source>
        <dbReference type="ARBA" id="ARBA00023136"/>
    </source>
</evidence>
<evidence type="ECO:0000256" key="7">
    <source>
        <dbReference type="SAM" id="Phobius"/>
    </source>
</evidence>
<dbReference type="OrthoDB" id="6510177at2759"/>
<keyword evidence="6" id="KW-0325">Glycoprotein</keyword>
<comment type="similarity">
    <text evidence="2">Belongs to the patched family.</text>
</comment>
<dbReference type="InterPro" id="IPR051697">
    <property type="entry name" value="Patched_domain-protein"/>
</dbReference>
<dbReference type="GO" id="GO:0018996">
    <property type="term" value="P:molting cycle, collagen and cuticulin-based cuticle"/>
    <property type="evidence" value="ECO:0007669"/>
    <property type="project" value="TreeGrafter"/>
</dbReference>
<proteinExistence type="inferred from homology"/>
<dbReference type="Gene3D" id="1.20.1640.10">
    <property type="entry name" value="Multidrug efflux transporter AcrB transmembrane domain"/>
    <property type="match status" value="1"/>
</dbReference>
<comment type="subcellular location">
    <subcellularLocation>
        <location evidence="1">Membrane</location>
        <topology evidence="1">Multi-pass membrane protein</topology>
    </subcellularLocation>
</comment>
<name>A0A368GR32_ANCCA</name>